<gene>
    <name evidence="2" type="ORF">SAMN04488052_102508</name>
</gene>
<dbReference type="STRING" id="406100.SAMN04488052_102508"/>
<organism evidence="2 3">
    <name type="scientific">Aquisalimonas asiatica</name>
    <dbReference type="NCBI Taxonomy" id="406100"/>
    <lineage>
        <taxon>Bacteria</taxon>
        <taxon>Pseudomonadati</taxon>
        <taxon>Pseudomonadota</taxon>
        <taxon>Gammaproteobacteria</taxon>
        <taxon>Chromatiales</taxon>
        <taxon>Ectothiorhodospiraceae</taxon>
        <taxon>Aquisalimonas</taxon>
    </lineage>
</organism>
<proteinExistence type="predicted"/>
<dbReference type="RefSeq" id="WP_091641439.1">
    <property type="nucleotide sequence ID" value="NZ_FOEG01000002.1"/>
</dbReference>
<evidence type="ECO:0000313" key="3">
    <source>
        <dbReference type="Proteomes" id="UP000199657"/>
    </source>
</evidence>
<dbReference type="EMBL" id="FOEG01000002">
    <property type="protein sequence ID" value="SEO73863.1"/>
    <property type="molecule type" value="Genomic_DNA"/>
</dbReference>
<name>A0A1H8S6T4_9GAMM</name>
<accession>A0A1H8S6T4</accession>
<evidence type="ECO:0000313" key="2">
    <source>
        <dbReference type="EMBL" id="SEO73863.1"/>
    </source>
</evidence>
<feature type="region of interest" description="Disordered" evidence="1">
    <location>
        <begin position="54"/>
        <end position="101"/>
    </location>
</feature>
<keyword evidence="3" id="KW-1185">Reference proteome</keyword>
<protein>
    <submittedName>
        <fullName evidence="2">Uncharacterized protein</fullName>
    </submittedName>
</protein>
<reference evidence="2 3" key="1">
    <citation type="submission" date="2016-10" db="EMBL/GenBank/DDBJ databases">
        <authorList>
            <person name="de Groot N.N."/>
        </authorList>
    </citation>
    <scope>NUCLEOTIDE SEQUENCE [LARGE SCALE GENOMIC DNA]</scope>
    <source>
        <strain evidence="2 3">CGMCC 1.6291</strain>
    </source>
</reference>
<dbReference type="Proteomes" id="UP000199657">
    <property type="component" value="Unassembled WGS sequence"/>
</dbReference>
<dbReference type="AlphaFoldDB" id="A0A1H8S6T4"/>
<evidence type="ECO:0000256" key="1">
    <source>
        <dbReference type="SAM" id="MobiDB-lite"/>
    </source>
</evidence>
<sequence>MQPQPANAITGRTKPGTVRSWLRLLLILLTLLPATLVLAAPAPVHLAASNSVPETPVCDHAEHHAQAPAAVNDNRGRQLPPTGDGDPPRPHPGALLSLLPPAQAMAAEAPAPQALPPVAVYLLTQRLRV</sequence>